<dbReference type="Ensembl" id="ENSTNIT00000013496.1">
    <property type="protein sequence ID" value="ENSTNIP00000013304.1"/>
    <property type="gene ID" value="ENSTNIG00000010397.1"/>
</dbReference>
<keyword evidence="6" id="KW-0175">Coiled coil</keyword>
<dbReference type="InParanoid" id="H3CYG9"/>
<dbReference type="GeneTree" id="ENSGT00940000156476"/>
<evidence type="ECO:0000256" key="2">
    <source>
        <dbReference type="ARBA" id="ARBA00022692"/>
    </source>
</evidence>
<keyword evidence="9" id="KW-1185">Reference proteome</keyword>
<dbReference type="GO" id="GO:0015031">
    <property type="term" value="P:protein transport"/>
    <property type="evidence" value="ECO:0007669"/>
    <property type="project" value="InterPro"/>
</dbReference>
<evidence type="ECO:0000256" key="4">
    <source>
        <dbReference type="ARBA" id="ARBA00023136"/>
    </source>
</evidence>
<feature type="region of interest" description="Disordered" evidence="7">
    <location>
        <begin position="1"/>
        <end position="30"/>
    </location>
</feature>
<feature type="compositionally biased region" description="Low complexity" evidence="7">
    <location>
        <begin position="1"/>
        <end position="19"/>
    </location>
</feature>
<keyword evidence="4 5" id="KW-0472">Membrane</keyword>
<keyword evidence="2 5" id="KW-0812">Transmembrane</keyword>
<dbReference type="OMA" id="EPVDQYN"/>
<feature type="compositionally biased region" description="Polar residues" evidence="7">
    <location>
        <begin position="21"/>
        <end position="30"/>
    </location>
</feature>
<accession>H3CYG9</accession>
<feature type="transmembrane region" description="Helical" evidence="5">
    <location>
        <begin position="148"/>
        <end position="170"/>
    </location>
</feature>
<sequence>MSAIDNNPFAEPANENPFNDPSVTQVTNSSVEAVDQYNPFQTEALATHSPLASSSVYQPAVLQPSTEPSPQATAAAAQANLLKQQEELERKAAALERREQELQSRGASGRKANNWPPLPSYFPIKPCFYQDFSEEIPSEYQRVCKMLYYLWMLNCVTLFLNVLACLAFFIRDSSQGVDFGLSILWFILFTPCSFLCWYRPVYKAFRTDSSVCQVAIFVIQAVGIPDWGNSGWVTALSSLRTNKAVGAIMIIVAILFTFCATLSVVLLKMVHGLYRRTGASFQKAQQEFSQGVFTSRTFQTAASSAAQGALQRPN</sequence>
<evidence type="ECO:0000256" key="6">
    <source>
        <dbReference type="SAM" id="Coils"/>
    </source>
</evidence>
<dbReference type="Proteomes" id="UP000007303">
    <property type="component" value="Unassembled WGS sequence"/>
</dbReference>
<evidence type="ECO:0000256" key="7">
    <source>
        <dbReference type="SAM" id="MobiDB-lite"/>
    </source>
</evidence>
<dbReference type="GO" id="GO:0032588">
    <property type="term" value="C:trans-Golgi network membrane"/>
    <property type="evidence" value="ECO:0007669"/>
    <property type="project" value="TreeGrafter"/>
</dbReference>
<organism evidence="8 9">
    <name type="scientific">Tetraodon nigroviridis</name>
    <name type="common">Spotted green pufferfish</name>
    <name type="synonym">Chelonodon nigroviridis</name>
    <dbReference type="NCBI Taxonomy" id="99883"/>
    <lineage>
        <taxon>Eukaryota</taxon>
        <taxon>Metazoa</taxon>
        <taxon>Chordata</taxon>
        <taxon>Craniata</taxon>
        <taxon>Vertebrata</taxon>
        <taxon>Euteleostomi</taxon>
        <taxon>Actinopterygii</taxon>
        <taxon>Neopterygii</taxon>
        <taxon>Teleostei</taxon>
        <taxon>Neoteleostei</taxon>
        <taxon>Acanthomorphata</taxon>
        <taxon>Eupercaria</taxon>
        <taxon>Tetraodontiformes</taxon>
        <taxon>Tetradontoidea</taxon>
        <taxon>Tetraodontidae</taxon>
        <taxon>Tetraodon</taxon>
    </lineage>
</organism>
<comment type="subcellular location">
    <subcellularLocation>
        <location evidence="1 5">Membrane</location>
        <topology evidence="1 5">Multi-pass membrane protein</topology>
    </subcellularLocation>
</comment>
<evidence type="ECO:0000256" key="3">
    <source>
        <dbReference type="ARBA" id="ARBA00022989"/>
    </source>
</evidence>
<keyword evidence="3 5" id="KW-1133">Transmembrane helix</keyword>
<dbReference type="PANTHER" id="PTHR10687">
    <property type="entry name" value="SECRETORY CARRIER-ASSOCIATED MEMBRANE PROTEIN SCAMP"/>
    <property type="match status" value="1"/>
</dbReference>
<feature type="coiled-coil region" evidence="6">
    <location>
        <begin position="74"/>
        <end position="105"/>
    </location>
</feature>
<feature type="transmembrane region" description="Helical" evidence="5">
    <location>
        <begin position="247"/>
        <end position="267"/>
    </location>
</feature>
<evidence type="ECO:0000313" key="8">
    <source>
        <dbReference type="Ensembl" id="ENSTNIP00000013304.1"/>
    </source>
</evidence>
<name>H3CYG9_TETNG</name>
<reference evidence="9" key="1">
    <citation type="journal article" date="2004" name="Nature">
        <title>Genome duplication in the teleost fish Tetraodon nigroviridis reveals the early vertebrate proto-karyotype.</title>
        <authorList>
            <person name="Jaillon O."/>
            <person name="Aury J.-M."/>
            <person name="Brunet F."/>
            <person name="Petit J.-L."/>
            <person name="Stange-Thomann N."/>
            <person name="Mauceli E."/>
            <person name="Bouneau L."/>
            <person name="Fischer C."/>
            <person name="Ozouf-Costaz C."/>
            <person name="Bernot A."/>
            <person name="Nicaud S."/>
            <person name="Jaffe D."/>
            <person name="Fisher S."/>
            <person name="Lutfalla G."/>
            <person name="Dossat C."/>
            <person name="Segurens B."/>
            <person name="Dasilva C."/>
            <person name="Salanoubat M."/>
            <person name="Levy M."/>
            <person name="Boudet N."/>
            <person name="Castellano S."/>
            <person name="Anthouard V."/>
            <person name="Jubin C."/>
            <person name="Castelli V."/>
            <person name="Katinka M."/>
            <person name="Vacherie B."/>
            <person name="Biemont C."/>
            <person name="Skalli Z."/>
            <person name="Cattolico L."/>
            <person name="Poulain J."/>
            <person name="De Berardinis V."/>
            <person name="Cruaud C."/>
            <person name="Duprat S."/>
            <person name="Brottier P."/>
            <person name="Coutanceau J.-P."/>
            <person name="Gouzy J."/>
            <person name="Parra G."/>
            <person name="Lardier G."/>
            <person name="Chapple C."/>
            <person name="McKernan K.J."/>
            <person name="McEwan P."/>
            <person name="Bosak S."/>
            <person name="Kellis M."/>
            <person name="Volff J.-N."/>
            <person name="Guigo R."/>
            <person name="Zody M.C."/>
            <person name="Mesirov J."/>
            <person name="Lindblad-Toh K."/>
            <person name="Birren B."/>
            <person name="Nusbaum C."/>
            <person name="Kahn D."/>
            <person name="Robinson-Rechavi M."/>
            <person name="Laudet V."/>
            <person name="Schachter V."/>
            <person name="Quetier F."/>
            <person name="Saurin W."/>
            <person name="Scarpelli C."/>
            <person name="Wincker P."/>
            <person name="Lander E.S."/>
            <person name="Weissenbach J."/>
            <person name="Roest Crollius H."/>
        </authorList>
    </citation>
    <scope>NUCLEOTIDE SEQUENCE [LARGE SCALE GENOMIC DNA]</scope>
</reference>
<evidence type="ECO:0000256" key="5">
    <source>
        <dbReference type="RuleBase" id="RU363122"/>
    </source>
</evidence>
<reference evidence="8" key="3">
    <citation type="submission" date="2025-09" db="UniProtKB">
        <authorList>
            <consortium name="Ensembl"/>
        </authorList>
    </citation>
    <scope>IDENTIFICATION</scope>
</reference>
<evidence type="ECO:0000256" key="1">
    <source>
        <dbReference type="ARBA" id="ARBA00004141"/>
    </source>
</evidence>
<dbReference type="HOGENOM" id="CLU_066546_0_0_1"/>
<dbReference type="GO" id="GO:0055038">
    <property type="term" value="C:recycling endosome membrane"/>
    <property type="evidence" value="ECO:0007669"/>
    <property type="project" value="TreeGrafter"/>
</dbReference>
<reference evidence="8" key="2">
    <citation type="submission" date="2025-08" db="UniProtKB">
        <authorList>
            <consortium name="Ensembl"/>
        </authorList>
    </citation>
    <scope>IDENTIFICATION</scope>
</reference>
<evidence type="ECO:0000313" key="9">
    <source>
        <dbReference type="Proteomes" id="UP000007303"/>
    </source>
</evidence>
<protein>
    <recommendedName>
        <fullName evidence="5">Secretory carrier-associated membrane protein</fullName>
        <shortName evidence="5">Secretory carrier membrane protein</shortName>
    </recommendedName>
</protein>
<proteinExistence type="inferred from homology"/>
<feature type="transmembrane region" description="Helical" evidence="5">
    <location>
        <begin position="210"/>
        <end position="227"/>
    </location>
</feature>
<keyword evidence="5" id="KW-0813">Transport</keyword>
<dbReference type="InterPro" id="IPR007273">
    <property type="entry name" value="SCAMP"/>
</dbReference>
<dbReference type="PANTHER" id="PTHR10687:SF7">
    <property type="entry name" value="SECRETORY CARRIER-ASSOCIATED MEMBRANE PROTEIN 2"/>
    <property type="match status" value="1"/>
</dbReference>
<comment type="similarity">
    <text evidence="5">Belongs to the SCAMP family.</text>
</comment>
<dbReference type="AlphaFoldDB" id="H3CYG9"/>
<feature type="transmembrane region" description="Helical" evidence="5">
    <location>
        <begin position="176"/>
        <end position="198"/>
    </location>
</feature>
<dbReference type="Pfam" id="PF04144">
    <property type="entry name" value="SCAMP"/>
    <property type="match status" value="1"/>
</dbReference>
<dbReference type="FunCoup" id="H3CYG9">
    <property type="interactions" value="833"/>
</dbReference>